<feature type="non-terminal residue" evidence="1">
    <location>
        <position position="1"/>
    </location>
</feature>
<dbReference type="AlphaFoldDB" id="X0H0T9"/>
<organism evidence="1">
    <name type="scientific">Fusarium oxysporum f. sp. conglutinans race 2 54008</name>
    <dbReference type="NCBI Taxonomy" id="1089457"/>
    <lineage>
        <taxon>Eukaryota</taxon>
        <taxon>Fungi</taxon>
        <taxon>Dikarya</taxon>
        <taxon>Ascomycota</taxon>
        <taxon>Pezizomycotina</taxon>
        <taxon>Sordariomycetes</taxon>
        <taxon>Hypocreomycetidae</taxon>
        <taxon>Hypocreales</taxon>
        <taxon>Nectriaceae</taxon>
        <taxon>Fusarium</taxon>
        <taxon>Fusarium oxysporum species complex</taxon>
    </lineage>
</organism>
<reference evidence="1" key="1">
    <citation type="submission" date="2011-11" db="EMBL/GenBank/DDBJ databases">
        <title>The Genome Sequence of Fusarium oxysporum PHW808.</title>
        <authorList>
            <consortium name="The Broad Institute Genome Sequencing Platform"/>
            <person name="Ma L.-J."/>
            <person name="Gale L.R."/>
            <person name="Schwartz D.C."/>
            <person name="Zhou S."/>
            <person name="Corby-Kistler H."/>
            <person name="Young S.K."/>
            <person name="Zeng Q."/>
            <person name="Gargeya S."/>
            <person name="Fitzgerald M."/>
            <person name="Haas B."/>
            <person name="Abouelleil A."/>
            <person name="Alvarado L."/>
            <person name="Arachchi H.M."/>
            <person name="Berlin A."/>
            <person name="Brown A."/>
            <person name="Chapman S.B."/>
            <person name="Chen Z."/>
            <person name="Dunbar C."/>
            <person name="Freedman E."/>
            <person name="Gearin G."/>
            <person name="Goldberg J."/>
            <person name="Griggs A."/>
            <person name="Gujja S."/>
            <person name="Heiman D."/>
            <person name="Howarth C."/>
            <person name="Larson L."/>
            <person name="Lui A."/>
            <person name="MacDonald P.J.P."/>
            <person name="Montmayeur A."/>
            <person name="Murphy C."/>
            <person name="Neiman D."/>
            <person name="Pearson M."/>
            <person name="Priest M."/>
            <person name="Roberts A."/>
            <person name="Saif S."/>
            <person name="Shea T."/>
            <person name="Shenoy N."/>
            <person name="Sisk P."/>
            <person name="Stolte C."/>
            <person name="Sykes S."/>
            <person name="Wortman J."/>
            <person name="Nusbaum C."/>
            <person name="Birren B."/>
        </authorList>
    </citation>
    <scope>NUCLEOTIDE SEQUENCE [LARGE SCALE GENOMIC DNA]</scope>
    <source>
        <strain evidence="1">54008</strain>
    </source>
</reference>
<protein>
    <submittedName>
        <fullName evidence="1">Uncharacterized protein</fullName>
    </submittedName>
</protein>
<dbReference type="EMBL" id="JH659111">
    <property type="protein sequence ID" value="EXL65725.1"/>
    <property type="molecule type" value="Genomic_DNA"/>
</dbReference>
<gene>
    <name evidence="1" type="ORF">FOPG_18059</name>
</gene>
<accession>X0H0T9</accession>
<feature type="non-terminal residue" evidence="1">
    <location>
        <position position="103"/>
    </location>
</feature>
<name>X0H0T9_FUSOX</name>
<dbReference type="Proteomes" id="UP000030676">
    <property type="component" value="Unassembled WGS sequence"/>
</dbReference>
<reference evidence="1" key="2">
    <citation type="submission" date="2012-05" db="EMBL/GenBank/DDBJ databases">
        <title>The Genome Annotation of Fusarium oxysporum PHW808.</title>
        <authorList>
            <consortium name="The Broad Institute Genomics Platform"/>
            <person name="Ma L.-J."/>
            <person name="Corby-Kistler H."/>
            <person name="Broz K."/>
            <person name="Gale L.R."/>
            <person name="Jonkers W."/>
            <person name="O'Donnell K."/>
            <person name="Ploetz R."/>
            <person name="Steinberg C."/>
            <person name="Schwartz D.C."/>
            <person name="VanEtten H."/>
            <person name="Zhou S."/>
            <person name="Young S.K."/>
            <person name="Zeng Q."/>
            <person name="Gargeya S."/>
            <person name="Fitzgerald M."/>
            <person name="Abouelleil A."/>
            <person name="Alvarado L."/>
            <person name="Chapman S.B."/>
            <person name="Gainer-Dewar J."/>
            <person name="Goldberg J."/>
            <person name="Griggs A."/>
            <person name="Gujja S."/>
            <person name="Hansen M."/>
            <person name="Howarth C."/>
            <person name="Imamovic A."/>
            <person name="Ireland A."/>
            <person name="Larimer J."/>
            <person name="McCowan C."/>
            <person name="Murphy C."/>
            <person name="Pearson M."/>
            <person name="Poon T.W."/>
            <person name="Priest M."/>
            <person name="Roberts A."/>
            <person name="Saif S."/>
            <person name="Shea T."/>
            <person name="Sykes S."/>
            <person name="Wortman J."/>
            <person name="Nusbaum C."/>
            <person name="Birren B."/>
        </authorList>
    </citation>
    <scope>NUCLEOTIDE SEQUENCE</scope>
    <source>
        <strain evidence="1">54008</strain>
    </source>
</reference>
<dbReference type="HOGENOM" id="CLU_2270101_0_0_1"/>
<proteinExistence type="predicted"/>
<evidence type="ECO:0000313" key="1">
    <source>
        <dbReference type="EMBL" id="EXL65725.1"/>
    </source>
</evidence>
<sequence length="103" mass="11687">YDHSRKHSHAGFWNSYFHLPTQGRSGCTRLGDVYGQSCLEEKVHPCYHLTGHPGHHPREAGPLCLLRQDSGIVMVSSCHQWHGRSDHYSFHRGMVRSPVCLPA</sequence>